<dbReference type="Proteomes" id="UP000470520">
    <property type="component" value="Unassembled WGS sequence"/>
</dbReference>
<protein>
    <submittedName>
        <fullName evidence="1">Uncharacterized protein</fullName>
    </submittedName>
</protein>
<comment type="caution">
    <text evidence="1">The sequence shown here is derived from an EMBL/GenBank/DDBJ whole genome shotgun (WGS) entry which is preliminary data.</text>
</comment>
<dbReference type="AlphaFoldDB" id="A0A7K3QR63"/>
<proteinExistence type="predicted"/>
<dbReference type="EMBL" id="JAAGMR010000145">
    <property type="protein sequence ID" value="NEB92384.1"/>
    <property type="molecule type" value="Genomic_DNA"/>
</dbReference>
<name>A0A7K3QR63_9ACTN</name>
<evidence type="ECO:0000313" key="1">
    <source>
        <dbReference type="EMBL" id="NEB92384.1"/>
    </source>
</evidence>
<evidence type="ECO:0000313" key="2">
    <source>
        <dbReference type="Proteomes" id="UP000470520"/>
    </source>
</evidence>
<accession>A0A7K3QR63</accession>
<sequence>MAQTSDNRIAVESLLDYTALPAPTLIARAEAVFVTVADVDDLGLWLNELGGTVHRTSAGDGLELWTLLTLTPPSRRRGRVPVRVSVPVPAGELVMDYIRAAVAA</sequence>
<reference evidence="1 2" key="1">
    <citation type="submission" date="2020-01" db="EMBL/GenBank/DDBJ databases">
        <title>Insect and environment-associated Actinomycetes.</title>
        <authorList>
            <person name="Currrie C."/>
            <person name="Chevrette M."/>
            <person name="Carlson C."/>
            <person name="Stubbendieck R."/>
            <person name="Wendt-Pienkowski E."/>
        </authorList>
    </citation>
    <scope>NUCLEOTIDE SEQUENCE [LARGE SCALE GENOMIC DNA]</scope>
    <source>
        <strain evidence="1 2">SID7754</strain>
    </source>
</reference>
<organism evidence="1 2">
    <name type="scientific">Streptomyces bauhiniae</name>
    <dbReference type="NCBI Taxonomy" id="2340725"/>
    <lineage>
        <taxon>Bacteria</taxon>
        <taxon>Bacillati</taxon>
        <taxon>Actinomycetota</taxon>
        <taxon>Actinomycetes</taxon>
        <taxon>Kitasatosporales</taxon>
        <taxon>Streptomycetaceae</taxon>
        <taxon>Streptomyces</taxon>
    </lineage>
</organism>
<gene>
    <name evidence="1" type="ORF">G3I21_11750</name>
</gene>